<dbReference type="AlphaFoldDB" id="A0A6J6FT68"/>
<proteinExistence type="predicted"/>
<dbReference type="InterPro" id="IPR053139">
    <property type="entry name" value="Surface_bspA-like"/>
</dbReference>
<organism evidence="1">
    <name type="scientific">freshwater metagenome</name>
    <dbReference type="NCBI Taxonomy" id="449393"/>
    <lineage>
        <taxon>unclassified sequences</taxon>
        <taxon>metagenomes</taxon>
        <taxon>ecological metagenomes</taxon>
    </lineage>
</organism>
<dbReference type="Pfam" id="PF13306">
    <property type="entry name" value="LRR_5"/>
    <property type="match status" value="5"/>
</dbReference>
<dbReference type="EMBL" id="CAEZUK010000020">
    <property type="protein sequence ID" value="CAB4592246.1"/>
    <property type="molecule type" value="Genomic_DNA"/>
</dbReference>
<dbReference type="SUPFAM" id="SSF52058">
    <property type="entry name" value="L domain-like"/>
    <property type="match status" value="2"/>
</dbReference>
<protein>
    <submittedName>
        <fullName evidence="1">Unannotated protein</fullName>
    </submittedName>
</protein>
<dbReference type="InterPro" id="IPR032675">
    <property type="entry name" value="LRR_dom_sf"/>
</dbReference>
<evidence type="ECO:0000313" key="1">
    <source>
        <dbReference type="EMBL" id="CAB4592246.1"/>
    </source>
</evidence>
<dbReference type="Gene3D" id="2.60.40.2700">
    <property type="match status" value="1"/>
</dbReference>
<dbReference type="PANTHER" id="PTHR45661">
    <property type="entry name" value="SURFACE ANTIGEN"/>
    <property type="match status" value="1"/>
</dbReference>
<name>A0A6J6FT68_9ZZZZ</name>
<sequence>MRLSKYRHVIRATENSFTNRLSTRSNLTLLWVEMRLTTTEAKTEMERVHLRKICSLISIIALMSSGIWIHPVQANNSPSNGRYGCNTGLRSASWPNFTITNRVVSDGVGCSGVVIIPTGVTTIGSDAFSGATGLVSIKIPPTVTTIGDYAFFRAKSLVSFKIPPSVTTIGANVFREMDSLKSIVVDSTNKKYSSQDGVLFTKSASTLIQYPAAKTGKSYIIPDGVTNVGDFAFEGASNLVSIEIPATVTDIGYHPFTQMHSLRSIVVDSSNKNYSSQDGVLFTKSASTLIQYPAAKTGKSFTIPAGVIMIYESAFKSASSLATFKITADSKLNSIGPRAFEGATGLVSIDIPATVTSIGSYAFSGATSLVSVNIPTDSKLTSIGSDAFSGATSLVSIDIPAGVTTLDGTFSGATSLVSIDIPAGVTTLDGTFAGAKSLKSINIPVSVTTIGYFAFKGATSLASVNISAGSKLTTIEGYAFYGATSLKSINIPGGVTTIGDGAFFEAKSLRTINIPAGVTTIGDSAFARTDDLVSIKIPATVTTIGYAAFAQMDSLRSIVVDSSNTNYSSQDGVLFNKPGTTLIKHPAAKTGSTYIIPNGVINIGDYAFDRESSLVSIEIPATVTTIGGMAFQVHALESITIPAAVTTIGADAFANAMSLKSVIFLGNAPRNIDSMAFYNIGPSPKAFITSSASGFGVVGSSWRGLTVTPFRQAYATAKPIVTGAAKVSETLTALKGAWSGSPTPTFTYRWYACTKAVANATAKVPSICNLISNATKATLKLGSSQKGTYVSVLVTAQNATKWLSKSTGKVN</sequence>
<dbReference type="PANTHER" id="PTHR45661:SF3">
    <property type="entry name" value="IG-LIKE DOMAIN-CONTAINING PROTEIN"/>
    <property type="match status" value="1"/>
</dbReference>
<gene>
    <name evidence="1" type="ORF">UFOPK1820_00216</name>
</gene>
<dbReference type="Gene3D" id="3.80.10.10">
    <property type="entry name" value="Ribonuclease Inhibitor"/>
    <property type="match status" value="3"/>
</dbReference>
<dbReference type="InterPro" id="IPR026906">
    <property type="entry name" value="LRR_5"/>
</dbReference>
<reference evidence="1" key="1">
    <citation type="submission" date="2020-05" db="EMBL/GenBank/DDBJ databases">
        <authorList>
            <person name="Chiriac C."/>
            <person name="Salcher M."/>
            <person name="Ghai R."/>
            <person name="Kavagutti S V."/>
        </authorList>
    </citation>
    <scope>NUCLEOTIDE SEQUENCE</scope>
</reference>
<accession>A0A6J6FT68</accession>